<evidence type="ECO:0000313" key="4">
    <source>
        <dbReference type="Proteomes" id="UP000800981"/>
    </source>
</evidence>
<feature type="transmembrane region" description="Helical" evidence="2">
    <location>
        <begin position="834"/>
        <end position="856"/>
    </location>
</feature>
<dbReference type="Gene3D" id="3.40.190.10">
    <property type="entry name" value="Periplasmic binding protein-like II"/>
    <property type="match status" value="2"/>
</dbReference>
<keyword evidence="2" id="KW-0472">Membrane</keyword>
<gene>
    <name evidence="3" type="ORF">G9H71_13795</name>
</gene>
<dbReference type="SUPFAM" id="SSF53850">
    <property type="entry name" value="Periplasmic binding protein-like II"/>
    <property type="match status" value="1"/>
</dbReference>
<comment type="caution">
    <text evidence="3">The sequence shown here is derived from an EMBL/GenBank/DDBJ whole genome shotgun (WGS) entry which is preliminary data.</text>
</comment>
<proteinExistence type="predicted"/>
<evidence type="ECO:0000256" key="2">
    <source>
        <dbReference type="SAM" id="Phobius"/>
    </source>
</evidence>
<keyword evidence="2" id="KW-1133">Transmembrane helix</keyword>
<evidence type="ECO:0000313" key="3">
    <source>
        <dbReference type="EMBL" id="NHC14856.1"/>
    </source>
</evidence>
<keyword evidence="4" id="KW-1185">Reference proteome</keyword>
<sequence>MLLALGSVTSWPATADESAPSSSLTKSGTGEFAGLEVTVSQTADLVNQVITVSWTGGRRTFPSDGSFGANYLQIMQCWGDDEAAGPSRDQCQFGGLATNGDTRGGAFVTTRQLTYGSLVDPAETEQPEDGEQVAYAPFRSVTGVVERGPRSQFFSASTTNELPFGRTLGDGTGLEYFEAQTALEAPGLGCGAPRADASADGSVAPCWLVVVPRSDRDVDGSRIVLSGDKLQSSPLSASNWAHRIVFPLRFNSLATACELSGAHPLSGQEAPVEAVVRWQNETCKDDGPSFSYTPLTDIEARRQLVGSNPDLVFISRPPEKSAVPAAHPVVYAPTTLSGIVIAFNIDRQSDSSAPASVKEQDGQKVPELRLTPRLVAKLLTQSYRLAVHPTATYLAGNPYDLTRDQDFLSHNPMFRELSFPFPGIPELLLPFKSSDATRQVWEWIAADAEAQAFLAGQPDPWGMRVNPRYAGMSLPLDDFPKRDDYCRTNLPPDGHEECTIAMHPYANNFLATAQSASKGDTLTKFYDPNALPKATYKSSPAQPSGARAVLAVTDAARAARYGLFTAKLRNVAGEFVAPDAAGLLAGVEAMSPAEAAPSVLAPDYRSTDAAAYPLTNVTYAATAPSRLRKAEGRAYGQLLRYAVSGKAQVQGVKEGQLPYGYAPLPADLREQALDAADRIAAGAGVPVAVPSPTPTPRATTTPTPRPTAATTPRPTVSSSARPTAASAISASVSPSPTPAAQSPAPTPSPSASPSAAATPAASGSPSPTERPSSSAADGGGTGAAPSVPTSSSPSASATASPSATPTAPSAPPVQVVDVQPVALTPADPVGAVRFVVLGVVALGLLAGVAVPILYFLPRRDRP</sequence>
<evidence type="ECO:0000256" key="1">
    <source>
        <dbReference type="SAM" id="MobiDB-lite"/>
    </source>
</evidence>
<protein>
    <recommendedName>
        <fullName evidence="5">PBP domain-containing protein</fullName>
    </recommendedName>
</protein>
<dbReference type="RefSeq" id="WP_231134787.1">
    <property type="nucleotide sequence ID" value="NZ_JAANNP010000011.1"/>
</dbReference>
<dbReference type="Proteomes" id="UP000800981">
    <property type="component" value="Unassembled WGS sequence"/>
</dbReference>
<feature type="compositionally biased region" description="Low complexity" evidence="1">
    <location>
        <begin position="751"/>
        <end position="776"/>
    </location>
</feature>
<dbReference type="EMBL" id="JAANNP010000011">
    <property type="protein sequence ID" value="NHC14856.1"/>
    <property type="molecule type" value="Genomic_DNA"/>
</dbReference>
<evidence type="ECO:0008006" key="5">
    <source>
        <dbReference type="Google" id="ProtNLM"/>
    </source>
</evidence>
<organism evidence="3 4">
    <name type="scientific">Motilibacter deserti</name>
    <dbReference type="NCBI Taxonomy" id="2714956"/>
    <lineage>
        <taxon>Bacteria</taxon>
        <taxon>Bacillati</taxon>
        <taxon>Actinomycetota</taxon>
        <taxon>Actinomycetes</taxon>
        <taxon>Motilibacterales</taxon>
        <taxon>Motilibacteraceae</taxon>
        <taxon>Motilibacter</taxon>
    </lineage>
</organism>
<feature type="region of interest" description="Disordered" evidence="1">
    <location>
        <begin position="684"/>
        <end position="811"/>
    </location>
</feature>
<name>A0ABX0GXM0_9ACTN</name>
<feature type="region of interest" description="Disordered" evidence="1">
    <location>
        <begin position="1"/>
        <end position="27"/>
    </location>
</feature>
<feature type="compositionally biased region" description="Low complexity" evidence="1">
    <location>
        <begin position="696"/>
        <end position="743"/>
    </location>
</feature>
<feature type="compositionally biased region" description="Low complexity" evidence="1">
    <location>
        <begin position="783"/>
        <end position="811"/>
    </location>
</feature>
<accession>A0ABX0GXM0</accession>
<keyword evidence="2" id="KW-0812">Transmembrane</keyword>
<reference evidence="3 4" key="1">
    <citation type="submission" date="2020-03" db="EMBL/GenBank/DDBJ databases">
        <title>Two novel Motilibacter sp.</title>
        <authorList>
            <person name="Liu S."/>
        </authorList>
    </citation>
    <scope>NUCLEOTIDE SEQUENCE [LARGE SCALE GENOMIC DNA]</scope>
    <source>
        <strain evidence="3 4">E257</strain>
    </source>
</reference>